<reference evidence="1" key="1">
    <citation type="journal article" date="2019" name="bioRxiv">
        <title>The Genome of the Zebra Mussel, Dreissena polymorpha: A Resource for Invasive Species Research.</title>
        <authorList>
            <person name="McCartney M.A."/>
            <person name="Auch B."/>
            <person name="Kono T."/>
            <person name="Mallez S."/>
            <person name="Zhang Y."/>
            <person name="Obille A."/>
            <person name="Becker A."/>
            <person name="Abrahante J.E."/>
            <person name="Garbe J."/>
            <person name="Badalamenti J.P."/>
            <person name="Herman A."/>
            <person name="Mangelson H."/>
            <person name="Liachko I."/>
            <person name="Sullivan S."/>
            <person name="Sone E.D."/>
            <person name="Koren S."/>
            <person name="Silverstein K.A.T."/>
            <person name="Beckman K.B."/>
            <person name="Gohl D.M."/>
        </authorList>
    </citation>
    <scope>NUCLEOTIDE SEQUENCE</scope>
    <source>
        <strain evidence="1">Duluth1</strain>
        <tissue evidence="1">Whole animal</tissue>
    </source>
</reference>
<evidence type="ECO:0000313" key="1">
    <source>
        <dbReference type="EMBL" id="KAH3769744.1"/>
    </source>
</evidence>
<name>A0A9D4IDS8_DREPO</name>
<protein>
    <submittedName>
        <fullName evidence="1">Uncharacterized protein</fullName>
    </submittedName>
</protein>
<keyword evidence="2" id="KW-1185">Reference proteome</keyword>
<accession>A0A9D4IDS8</accession>
<reference evidence="1" key="2">
    <citation type="submission" date="2020-11" db="EMBL/GenBank/DDBJ databases">
        <authorList>
            <person name="McCartney M.A."/>
            <person name="Auch B."/>
            <person name="Kono T."/>
            <person name="Mallez S."/>
            <person name="Becker A."/>
            <person name="Gohl D.M."/>
            <person name="Silverstein K.A.T."/>
            <person name="Koren S."/>
            <person name="Bechman K.B."/>
            <person name="Herman A."/>
            <person name="Abrahante J.E."/>
            <person name="Garbe J."/>
        </authorList>
    </citation>
    <scope>NUCLEOTIDE SEQUENCE</scope>
    <source>
        <strain evidence="1">Duluth1</strain>
        <tissue evidence="1">Whole animal</tissue>
    </source>
</reference>
<sequence length="53" mass="5826">MILKLLGWSSSTNLKPVDGSSIDEGTGVVVMESLPKEHIEQDGREQTFLTDVH</sequence>
<proteinExistence type="predicted"/>
<organism evidence="1 2">
    <name type="scientific">Dreissena polymorpha</name>
    <name type="common">Zebra mussel</name>
    <name type="synonym">Mytilus polymorpha</name>
    <dbReference type="NCBI Taxonomy" id="45954"/>
    <lineage>
        <taxon>Eukaryota</taxon>
        <taxon>Metazoa</taxon>
        <taxon>Spiralia</taxon>
        <taxon>Lophotrochozoa</taxon>
        <taxon>Mollusca</taxon>
        <taxon>Bivalvia</taxon>
        <taxon>Autobranchia</taxon>
        <taxon>Heteroconchia</taxon>
        <taxon>Euheterodonta</taxon>
        <taxon>Imparidentia</taxon>
        <taxon>Neoheterodontei</taxon>
        <taxon>Myida</taxon>
        <taxon>Dreissenoidea</taxon>
        <taxon>Dreissenidae</taxon>
        <taxon>Dreissena</taxon>
    </lineage>
</organism>
<gene>
    <name evidence="1" type="ORF">DPMN_171019</name>
</gene>
<dbReference type="AlphaFoldDB" id="A0A9D4IDS8"/>
<dbReference type="EMBL" id="JAIWYP010000009">
    <property type="protein sequence ID" value="KAH3769744.1"/>
    <property type="molecule type" value="Genomic_DNA"/>
</dbReference>
<evidence type="ECO:0000313" key="2">
    <source>
        <dbReference type="Proteomes" id="UP000828390"/>
    </source>
</evidence>
<comment type="caution">
    <text evidence="1">The sequence shown here is derived from an EMBL/GenBank/DDBJ whole genome shotgun (WGS) entry which is preliminary data.</text>
</comment>
<dbReference type="Proteomes" id="UP000828390">
    <property type="component" value="Unassembled WGS sequence"/>
</dbReference>